<dbReference type="AlphaFoldDB" id="A0A523RNP3"/>
<evidence type="ECO:0000259" key="2">
    <source>
        <dbReference type="Pfam" id="PF07883"/>
    </source>
</evidence>
<dbReference type="SUPFAM" id="SSF51182">
    <property type="entry name" value="RmlC-like cupins"/>
    <property type="match status" value="1"/>
</dbReference>
<sequence length="119" mass="13355">MRKILLVNEVDYERVEWGLTKTLVGPQNVGSKKLKVNITEYLPGHVHKLHSHPNQEEVIYVLSGKGITETEEGKRKIEPDSVVFIPEGVKHATWNLSRSESLKAIIIMAPSEVSLSNTL</sequence>
<evidence type="ECO:0000313" key="3">
    <source>
        <dbReference type="EMBL" id="TET07384.1"/>
    </source>
</evidence>
<dbReference type="CDD" id="cd02208">
    <property type="entry name" value="cupin_RmlC-like"/>
    <property type="match status" value="1"/>
</dbReference>
<keyword evidence="1" id="KW-0479">Metal-binding</keyword>
<dbReference type="PANTHER" id="PTHR35848">
    <property type="entry name" value="OXALATE-BINDING PROTEIN"/>
    <property type="match status" value="1"/>
</dbReference>
<name>A0A523RNP3_UNCAE</name>
<organism evidence="3 4">
    <name type="scientific">Aerophobetes bacterium</name>
    <dbReference type="NCBI Taxonomy" id="2030807"/>
    <lineage>
        <taxon>Bacteria</taxon>
        <taxon>Candidatus Aerophobota</taxon>
    </lineage>
</organism>
<gene>
    <name evidence="3" type="ORF">E3J84_07475</name>
</gene>
<dbReference type="InterPro" id="IPR013096">
    <property type="entry name" value="Cupin_2"/>
</dbReference>
<proteinExistence type="predicted"/>
<dbReference type="PANTHER" id="PTHR35848:SF6">
    <property type="entry name" value="CUPIN TYPE-2 DOMAIN-CONTAINING PROTEIN"/>
    <property type="match status" value="1"/>
</dbReference>
<feature type="domain" description="Cupin type-2" evidence="2">
    <location>
        <begin position="38"/>
        <end position="105"/>
    </location>
</feature>
<protein>
    <submittedName>
        <fullName evidence="3">Cupin domain-containing protein</fullName>
    </submittedName>
</protein>
<evidence type="ECO:0000313" key="4">
    <source>
        <dbReference type="Proteomes" id="UP000316360"/>
    </source>
</evidence>
<comment type="caution">
    <text evidence="3">The sequence shown here is derived from an EMBL/GenBank/DDBJ whole genome shotgun (WGS) entry which is preliminary data.</text>
</comment>
<dbReference type="GO" id="GO:0046872">
    <property type="term" value="F:metal ion binding"/>
    <property type="evidence" value="ECO:0007669"/>
    <property type="project" value="UniProtKB-KW"/>
</dbReference>
<reference evidence="3 4" key="1">
    <citation type="submission" date="2019-03" db="EMBL/GenBank/DDBJ databases">
        <title>Metabolic potential of uncultured bacteria and archaea associated with petroleum seepage in deep-sea sediments.</title>
        <authorList>
            <person name="Dong X."/>
            <person name="Hubert C."/>
        </authorList>
    </citation>
    <scope>NUCLEOTIDE SEQUENCE [LARGE SCALE GENOMIC DNA]</scope>
    <source>
        <strain evidence="3">E44_bin7</strain>
    </source>
</reference>
<dbReference type="Proteomes" id="UP000316360">
    <property type="component" value="Unassembled WGS sequence"/>
</dbReference>
<dbReference type="InterPro" id="IPR051610">
    <property type="entry name" value="GPI/OXD"/>
</dbReference>
<dbReference type="EMBL" id="SOKJ01000426">
    <property type="protein sequence ID" value="TET07384.1"/>
    <property type="molecule type" value="Genomic_DNA"/>
</dbReference>
<dbReference type="Pfam" id="PF07883">
    <property type="entry name" value="Cupin_2"/>
    <property type="match status" value="1"/>
</dbReference>
<dbReference type="Gene3D" id="2.60.120.10">
    <property type="entry name" value="Jelly Rolls"/>
    <property type="match status" value="1"/>
</dbReference>
<accession>A0A523RNP3</accession>
<evidence type="ECO:0000256" key="1">
    <source>
        <dbReference type="ARBA" id="ARBA00022723"/>
    </source>
</evidence>
<dbReference type="InterPro" id="IPR011051">
    <property type="entry name" value="RmlC_Cupin_sf"/>
</dbReference>
<dbReference type="InterPro" id="IPR014710">
    <property type="entry name" value="RmlC-like_jellyroll"/>
</dbReference>